<dbReference type="PANTHER" id="PTHR34709">
    <property type="entry name" value="OS10G0396666 PROTEIN"/>
    <property type="match status" value="1"/>
</dbReference>
<reference evidence="3" key="1">
    <citation type="journal article" date="2013" name="Nature">
        <title>Draft genome of the wheat A-genome progenitor Triticum urartu.</title>
        <authorList>
            <person name="Ling H.Q."/>
            <person name="Zhao S."/>
            <person name="Liu D."/>
            <person name="Wang J."/>
            <person name="Sun H."/>
            <person name="Zhang C."/>
            <person name="Fan H."/>
            <person name="Li D."/>
            <person name="Dong L."/>
            <person name="Tao Y."/>
            <person name="Gao C."/>
            <person name="Wu H."/>
            <person name="Li Y."/>
            <person name="Cui Y."/>
            <person name="Guo X."/>
            <person name="Zheng S."/>
            <person name="Wang B."/>
            <person name="Yu K."/>
            <person name="Liang Q."/>
            <person name="Yang W."/>
            <person name="Lou X."/>
            <person name="Chen J."/>
            <person name="Feng M."/>
            <person name="Jian J."/>
            <person name="Zhang X."/>
            <person name="Luo G."/>
            <person name="Jiang Y."/>
            <person name="Liu J."/>
            <person name="Wang Z."/>
            <person name="Sha Y."/>
            <person name="Zhang B."/>
            <person name="Wu H."/>
            <person name="Tang D."/>
            <person name="Shen Q."/>
            <person name="Xue P."/>
            <person name="Zou S."/>
            <person name="Wang X."/>
            <person name="Liu X."/>
            <person name="Wang F."/>
            <person name="Yang Y."/>
            <person name="An X."/>
            <person name="Dong Z."/>
            <person name="Zhang K."/>
            <person name="Zhang X."/>
            <person name="Luo M.C."/>
            <person name="Dvorak J."/>
            <person name="Tong Y."/>
            <person name="Wang J."/>
            <person name="Yang H."/>
            <person name="Li Z."/>
            <person name="Wang D."/>
            <person name="Zhang A."/>
            <person name="Wang J."/>
        </authorList>
    </citation>
    <scope>NUCLEOTIDE SEQUENCE</scope>
    <source>
        <strain evidence="3">cv. G1812</strain>
    </source>
</reference>
<dbReference type="AlphaFoldDB" id="A0A8R7V3J9"/>
<dbReference type="EnsemblPlants" id="TuG1812G0700001446.01.T01">
    <property type="protein sequence ID" value="TuG1812G0700001446.01.T01"/>
    <property type="gene ID" value="TuG1812G0700001446.01"/>
</dbReference>
<dbReference type="Proteomes" id="UP000015106">
    <property type="component" value="Chromosome 7"/>
</dbReference>
<name>A0A8R7V3J9_TRIUA</name>
<evidence type="ECO:0000313" key="2">
    <source>
        <dbReference type="EnsemblPlants" id="TuG1812G0700001446.01.T01"/>
    </source>
</evidence>
<dbReference type="Gramene" id="TuG1812G0700001446.01.T01">
    <property type="protein sequence ID" value="TuG1812G0700001446.01.T01"/>
    <property type="gene ID" value="TuG1812G0700001446.01"/>
</dbReference>
<evidence type="ECO:0000259" key="1">
    <source>
        <dbReference type="Pfam" id="PF08387"/>
    </source>
</evidence>
<evidence type="ECO:0000313" key="3">
    <source>
        <dbReference type="Proteomes" id="UP000015106"/>
    </source>
</evidence>
<dbReference type="PANTHER" id="PTHR34709:SF54">
    <property type="entry name" value="GENOME ASSEMBLY, CHROMOSOME: II"/>
    <property type="match status" value="1"/>
</dbReference>
<organism evidence="2 3">
    <name type="scientific">Triticum urartu</name>
    <name type="common">Red wild einkorn</name>
    <name type="synonym">Crithodium urartu</name>
    <dbReference type="NCBI Taxonomy" id="4572"/>
    <lineage>
        <taxon>Eukaryota</taxon>
        <taxon>Viridiplantae</taxon>
        <taxon>Streptophyta</taxon>
        <taxon>Embryophyta</taxon>
        <taxon>Tracheophyta</taxon>
        <taxon>Spermatophyta</taxon>
        <taxon>Magnoliopsida</taxon>
        <taxon>Liliopsida</taxon>
        <taxon>Poales</taxon>
        <taxon>Poaceae</taxon>
        <taxon>BOP clade</taxon>
        <taxon>Pooideae</taxon>
        <taxon>Triticodae</taxon>
        <taxon>Triticeae</taxon>
        <taxon>Triticinae</taxon>
        <taxon>Triticum</taxon>
    </lineage>
</organism>
<feature type="domain" description="FBD" evidence="1">
    <location>
        <begin position="119"/>
        <end position="152"/>
    </location>
</feature>
<sequence>MSSVLLNLLDLPTKLVLCMTPYHNILQNSSSVELDFAQEIEKILITDFSVLDLSLEAKGHVYGATLLRLFSVPRVHTGLKLLKVILLRLRKSEVVQSCPGNCQCDSPKNWRSQSISMVHLEEVEIKGLKGEDHDFDVLKLILRCAPSLKRMTVELETGIKSHGHGDCTKEINSISL</sequence>
<proteinExistence type="predicted"/>
<keyword evidence="3" id="KW-1185">Reference proteome</keyword>
<dbReference type="Pfam" id="PF08387">
    <property type="entry name" value="FBD"/>
    <property type="match status" value="1"/>
</dbReference>
<reference evidence="2" key="2">
    <citation type="submission" date="2018-03" db="EMBL/GenBank/DDBJ databases">
        <title>The Triticum urartu genome reveals the dynamic nature of wheat genome evolution.</title>
        <authorList>
            <person name="Ling H."/>
            <person name="Ma B."/>
            <person name="Shi X."/>
            <person name="Liu H."/>
            <person name="Dong L."/>
            <person name="Sun H."/>
            <person name="Cao Y."/>
            <person name="Gao Q."/>
            <person name="Zheng S."/>
            <person name="Li Y."/>
            <person name="Yu Y."/>
            <person name="Du H."/>
            <person name="Qi M."/>
            <person name="Li Y."/>
            <person name="Yu H."/>
            <person name="Cui Y."/>
            <person name="Wang N."/>
            <person name="Chen C."/>
            <person name="Wu H."/>
            <person name="Zhao Y."/>
            <person name="Zhang J."/>
            <person name="Li Y."/>
            <person name="Zhou W."/>
            <person name="Zhang B."/>
            <person name="Hu W."/>
            <person name="Eijk M."/>
            <person name="Tang J."/>
            <person name="Witsenboer H."/>
            <person name="Zhao S."/>
            <person name="Li Z."/>
            <person name="Zhang A."/>
            <person name="Wang D."/>
            <person name="Liang C."/>
        </authorList>
    </citation>
    <scope>NUCLEOTIDE SEQUENCE [LARGE SCALE GENOMIC DNA]</scope>
    <source>
        <strain evidence="2">cv. G1812</strain>
    </source>
</reference>
<dbReference type="InterPro" id="IPR006566">
    <property type="entry name" value="FBD"/>
</dbReference>
<accession>A0A8R7V3J9</accession>
<dbReference type="InterPro" id="IPR055312">
    <property type="entry name" value="FBL15-like"/>
</dbReference>
<protein>
    <recommendedName>
        <fullName evidence="1">FBD domain-containing protein</fullName>
    </recommendedName>
</protein>
<reference evidence="2" key="3">
    <citation type="submission" date="2022-06" db="UniProtKB">
        <authorList>
            <consortium name="EnsemblPlants"/>
        </authorList>
    </citation>
    <scope>IDENTIFICATION</scope>
</reference>